<keyword evidence="2" id="KW-1185">Reference proteome</keyword>
<accession>A0A7W9KM12</accession>
<dbReference type="Gene3D" id="3.40.1000.10">
    <property type="entry name" value="Mog1/PsbP, alpha/beta/alpha sandwich"/>
    <property type="match status" value="1"/>
</dbReference>
<dbReference type="EMBL" id="JACHIR010000001">
    <property type="protein sequence ID" value="MBB5894768.1"/>
    <property type="molecule type" value="Genomic_DNA"/>
</dbReference>
<name>A0A7W9KM12_9PSEU</name>
<evidence type="ECO:0008006" key="3">
    <source>
        <dbReference type="Google" id="ProtNLM"/>
    </source>
</evidence>
<evidence type="ECO:0000313" key="2">
    <source>
        <dbReference type="Proteomes" id="UP000585638"/>
    </source>
</evidence>
<dbReference type="RefSeq" id="WP_184866646.1">
    <property type="nucleotide sequence ID" value="NZ_BAAAWY010000019.1"/>
</dbReference>
<gene>
    <name evidence="1" type="ORF">BJ998_005964</name>
</gene>
<reference evidence="1 2" key="1">
    <citation type="submission" date="2020-08" db="EMBL/GenBank/DDBJ databases">
        <title>Sequencing the genomes of 1000 actinobacteria strains.</title>
        <authorList>
            <person name="Klenk H.-P."/>
        </authorList>
    </citation>
    <scope>NUCLEOTIDE SEQUENCE [LARGE SCALE GENOMIC DNA]</scope>
    <source>
        <strain evidence="1 2">DSM 43851</strain>
    </source>
</reference>
<protein>
    <recommendedName>
        <fullName evidence="3">Lipoprotein LpqN</fullName>
    </recommendedName>
</protein>
<proteinExistence type="predicted"/>
<dbReference type="AlphaFoldDB" id="A0A7W9KM12"/>
<sequence length="156" mass="16266">MVELPLGLDVPDGWVPVDPAESGAPGAALVVVLPTPEGEFTPNITVGVGEPQSTVDVHAAADAAVERLSEVADELVVRSRQDVGEEPAPGVAQVIDLLVGGQRLAQYQVHLSIPLPDNDGHVAVELAGTCTPSQAERAVPDFQRVVGSFHLRADDE</sequence>
<organism evidence="1 2">
    <name type="scientific">Kutzneria kofuensis</name>
    <dbReference type="NCBI Taxonomy" id="103725"/>
    <lineage>
        <taxon>Bacteria</taxon>
        <taxon>Bacillati</taxon>
        <taxon>Actinomycetota</taxon>
        <taxon>Actinomycetes</taxon>
        <taxon>Pseudonocardiales</taxon>
        <taxon>Pseudonocardiaceae</taxon>
        <taxon>Kutzneria</taxon>
    </lineage>
</organism>
<dbReference type="Proteomes" id="UP000585638">
    <property type="component" value="Unassembled WGS sequence"/>
</dbReference>
<comment type="caution">
    <text evidence="1">The sequence shown here is derived from an EMBL/GenBank/DDBJ whole genome shotgun (WGS) entry which is preliminary data.</text>
</comment>
<evidence type="ECO:0000313" key="1">
    <source>
        <dbReference type="EMBL" id="MBB5894768.1"/>
    </source>
</evidence>